<dbReference type="STRING" id="7574.A0A1S3HHM6"/>
<dbReference type="KEGG" id="lak:106155355"/>
<dbReference type="GeneID" id="106155355"/>
<dbReference type="PANTHER" id="PTHR18841:SF0">
    <property type="entry name" value="VITELLINE MEMBRANE OUTER LAYER 1 HOMOLOG A-RELATED"/>
    <property type="match status" value="1"/>
</dbReference>
<keyword evidence="1" id="KW-0732">Signal</keyword>
<dbReference type="InterPro" id="IPR036706">
    <property type="entry name" value="VOMI_sf"/>
</dbReference>
<reference evidence="3" key="1">
    <citation type="submission" date="2025-08" db="UniProtKB">
        <authorList>
            <consortium name="RefSeq"/>
        </authorList>
    </citation>
    <scope>IDENTIFICATION</scope>
    <source>
        <tissue evidence="3">Gonads</tissue>
    </source>
</reference>
<evidence type="ECO:0000256" key="1">
    <source>
        <dbReference type="SAM" id="SignalP"/>
    </source>
</evidence>
<protein>
    <submittedName>
        <fullName evidence="3">Vitelline membrane outer layer protein 1 homolog isoform X1</fullName>
    </submittedName>
</protein>
<dbReference type="SUPFAM" id="SSF51092">
    <property type="entry name" value="Vitelline membrane outer protein-I (VMO-I)"/>
    <property type="match status" value="1"/>
</dbReference>
<proteinExistence type="predicted"/>
<dbReference type="OrthoDB" id="6108093at2759"/>
<sequence length="181" mass="19535">MAHVTRAVFLLAIIIPCTAYEMYALNGGPWGTWTAKKSCPGLKVKGFQLRVEGRQGLGDDSALNAIALICEKHAHLFPHGGIWGSWGLAVFCSADSYVIGFRLKVEGHQGIFDDSAANDLELKCSDGAVLSSGNGGPWGSWSAWRLCNKGYFVCGLRVKFQENVRGDDDTALNSVAFECCT</sequence>
<dbReference type="Pfam" id="PF03762">
    <property type="entry name" value="VOMI"/>
    <property type="match status" value="1"/>
</dbReference>
<organism evidence="2 3">
    <name type="scientific">Lingula anatina</name>
    <name type="common">Brachiopod</name>
    <name type="synonym">Lingula unguis</name>
    <dbReference type="NCBI Taxonomy" id="7574"/>
    <lineage>
        <taxon>Eukaryota</taxon>
        <taxon>Metazoa</taxon>
        <taxon>Spiralia</taxon>
        <taxon>Lophotrochozoa</taxon>
        <taxon>Brachiopoda</taxon>
        <taxon>Linguliformea</taxon>
        <taxon>Lingulata</taxon>
        <taxon>Lingulida</taxon>
        <taxon>Linguloidea</taxon>
        <taxon>Lingulidae</taxon>
        <taxon>Lingula</taxon>
    </lineage>
</organism>
<evidence type="ECO:0000313" key="3">
    <source>
        <dbReference type="RefSeq" id="XP_013385603.1"/>
    </source>
</evidence>
<dbReference type="InterPro" id="IPR005515">
    <property type="entry name" value="VOMI"/>
</dbReference>
<dbReference type="RefSeq" id="XP_013385603.1">
    <property type="nucleotide sequence ID" value="XM_013530149.1"/>
</dbReference>
<dbReference type="Gene3D" id="2.100.10.20">
    <property type="entry name" value="Vitelline membrane outer layer protein I (VOMI)"/>
    <property type="match status" value="1"/>
</dbReference>
<dbReference type="Proteomes" id="UP000085678">
    <property type="component" value="Unplaced"/>
</dbReference>
<dbReference type="PANTHER" id="PTHR18841">
    <property type="entry name" value="VITELLINE MEMBRANE OUTER LAYER PROTEIN I-RELATED"/>
    <property type="match status" value="1"/>
</dbReference>
<dbReference type="AlphaFoldDB" id="A0A1S3HHM6"/>
<dbReference type="InParanoid" id="A0A1S3HHM6"/>
<evidence type="ECO:0000313" key="2">
    <source>
        <dbReference type="Proteomes" id="UP000085678"/>
    </source>
</evidence>
<feature type="signal peptide" evidence="1">
    <location>
        <begin position="1"/>
        <end position="19"/>
    </location>
</feature>
<name>A0A1S3HHM6_LINAN</name>
<gene>
    <name evidence="3" type="primary">LOC106155355</name>
</gene>
<keyword evidence="2" id="KW-1185">Reference proteome</keyword>
<feature type="chain" id="PRO_5010208160" evidence="1">
    <location>
        <begin position="20"/>
        <end position="181"/>
    </location>
</feature>
<dbReference type="GO" id="GO:0005615">
    <property type="term" value="C:extracellular space"/>
    <property type="evidence" value="ECO:0007669"/>
    <property type="project" value="TreeGrafter"/>
</dbReference>
<dbReference type="OMA" id="WTKTETC"/>
<accession>A0A1S3HHM6</accession>